<feature type="non-terminal residue" evidence="1">
    <location>
        <position position="250"/>
    </location>
</feature>
<sequence>PLPQFTDAFPAEWRATYSKLHPIRYAVINLFGGEIVADPLNWIWTAAVKGAGKIASGIGIKSYGKLATIATKHVWASQLQDLVDFNLELFRFITMKPVTKNFAQISVPTLDRYRSAFLKITSTKFLPYKFRQAINHTDSALSSGNKGVVLAEIDDAIRAVGKKYKAGPKILNNEIARYLAEPWKRPSDRVLEVFRRLGVSAYDIWDLSKKYPTATPILEDIIKTHAIARPRAEFVGRMLYEKYQTSKGEF</sequence>
<dbReference type="AlphaFoldDB" id="X1MRQ7"/>
<name>X1MRQ7_9ZZZZ</name>
<organism evidence="1">
    <name type="scientific">marine sediment metagenome</name>
    <dbReference type="NCBI Taxonomy" id="412755"/>
    <lineage>
        <taxon>unclassified sequences</taxon>
        <taxon>metagenomes</taxon>
        <taxon>ecological metagenomes</taxon>
    </lineage>
</organism>
<feature type="non-terminal residue" evidence="1">
    <location>
        <position position="1"/>
    </location>
</feature>
<comment type="caution">
    <text evidence="1">The sequence shown here is derived from an EMBL/GenBank/DDBJ whole genome shotgun (WGS) entry which is preliminary data.</text>
</comment>
<accession>X1MRQ7</accession>
<gene>
    <name evidence="1" type="ORF">S06H3_51111</name>
</gene>
<evidence type="ECO:0000313" key="1">
    <source>
        <dbReference type="EMBL" id="GAI33968.1"/>
    </source>
</evidence>
<dbReference type="EMBL" id="BARV01032410">
    <property type="protein sequence ID" value="GAI33968.1"/>
    <property type="molecule type" value="Genomic_DNA"/>
</dbReference>
<reference evidence="1" key="1">
    <citation type="journal article" date="2014" name="Front. Microbiol.">
        <title>High frequency of phylogenetically diverse reductive dehalogenase-homologous genes in deep subseafloor sedimentary metagenomes.</title>
        <authorList>
            <person name="Kawai M."/>
            <person name="Futagami T."/>
            <person name="Toyoda A."/>
            <person name="Takaki Y."/>
            <person name="Nishi S."/>
            <person name="Hori S."/>
            <person name="Arai W."/>
            <person name="Tsubouchi T."/>
            <person name="Morono Y."/>
            <person name="Uchiyama I."/>
            <person name="Ito T."/>
            <person name="Fujiyama A."/>
            <person name="Inagaki F."/>
            <person name="Takami H."/>
        </authorList>
    </citation>
    <scope>NUCLEOTIDE SEQUENCE</scope>
    <source>
        <strain evidence="1">Expedition CK06-06</strain>
    </source>
</reference>
<proteinExistence type="predicted"/>
<protein>
    <submittedName>
        <fullName evidence="1">Uncharacterized protein</fullName>
    </submittedName>
</protein>